<dbReference type="InterPro" id="IPR045444">
    <property type="entry name" value="DUF6503"/>
</dbReference>
<keyword evidence="3" id="KW-1185">Reference proteome</keyword>
<comment type="caution">
    <text evidence="2">The sequence shown here is derived from an EMBL/GenBank/DDBJ whole genome shotgun (WGS) entry which is preliminary data.</text>
</comment>
<evidence type="ECO:0008006" key="4">
    <source>
        <dbReference type="Google" id="ProtNLM"/>
    </source>
</evidence>
<gene>
    <name evidence="2" type="ORF">H9S92_13430</name>
</gene>
<dbReference type="EMBL" id="JACSIT010000118">
    <property type="protein sequence ID" value="MBC6995176.1"/>
    <property type="molecule type" value="Genomic_DNA"/>
</dbReference>
<proteinExistence type="predicted"/>
<name>A0A923PP04_9BACT</name>
<organism evidence="2 3">
    <name type="scientific">Neolewinella lacunae</name>
    <dbReference type="NCBI Taxonomy" id="1517758"/>
    <lineage>
        <taxon>Bacteria</taxon>
        <taxon>Pseudomonadati</taxon>
        <taxon>Bacteroidota</taxon>
        <taxon>Saprospiria</taxon>
        <taxon>Saprospirales</taxon>
        <taxon>Lewinellaceae</taxon>
        <taxon>Neolewinella</taxon>
    </lineage>
</organism>
<protein>
    <recommendedName>
        <fullName evidence="4">Deoxyribose-phosphate aldolase</fullName>
    </recommendedName>
</protein>
<evidence type="ECO:0000256" key="1">
    <source>
        <dbReference type="SAM" id="SignalP"/>
    </source>
</evidence>
<dbReference type="AlphaFoldDB" id="A0A923PP04"/>
<feature type="chain" id="PRO_5037573745" description="Deoxyribose-phosphate aldolase" evidence="1">
    <location>
        <begin position="23"/>
        <end position="249"/>
    </location>
</feature>
<reference evidence="2" key="1">
    <citation type="submission" date="2020-08" db="EMBL/GenBank/DDBJ databases">
        <title>Lewinella bacteria from marine environments.</title>
        <authorList>
            <person name="Zhong Y."/>
        </authorList>
    </citation>
    <scope>NUCLEOTIDE SEQUENCE</scope>
    <source>
        <strain evidence="2">KCTC 42187</strain>
    </source>
</reference>
<sequence length="249" mass="27660">MYYLLSLACGLALCSCSPNPPAAAEAQPAGQSPADSIVGRAIAHHYGDYYADADVSFVFREKQYTIRQQGGVYAYARTWSDTTDLVTNDGILRLVGDREVALTEKQKAAYTEAVNSVRYFFMLPYGLNDPAVQKEYLGQQSIKEKPYDVLRVTFAAEGGGVDHDDVYYYYFHAGEGKLDYLAYSFTVNGGGVRFRAATNERRIGGKLVQDYINYQPEAADTPVGELAELYAADKLLELSRIENTNIRMD</sequence>
<dbReference type="Proteomes" id="UP000650081">
    <property type="component" value="Unassembled WGS sequence"/>
</dbReference>
<feature type="signal peptide" evidence="1">
    <location>
        <begin position="1"/>
        <end position="22"/>
    </location>
</feature>
<evidence type="ECO:0000313" key="2">
    <source>
        <dbReference type="EMBL" id="MBC6995176.1"/>
    </source>
</evidence>
<evidence type="ECO:0000313" key="3">
    <source>
        <dbReference type="Proteomes" id="UP000650081"/>
    </source>
</evidence>
<dbReference type="RefSeq" id="WP_187467222.1">
    <property type="nucleotide sequence ID" value="NZ_JACSIT010000118.1"/>
</dbReference>
<dbReference type="Pfam" id="PF20113">
    <property type="entry name" value="DUF6503"/>
    <property type="match status" value="1"/>
</dbReference>
<keyword evidence="1" id="KW-0732">Signal</keyword>
<accession>A0A923PP04</accession>